<dbReference type="Proteomes" id="UP000503540">
    <property type="component" value="Chromosome"/>
</dbReference>
<evidence type="ECO:0000313" key="2">
    <source>
        <dbReference type="Proteomes" id="UP000503540"/>
    </source>
</evidence>
<dbReference type="EMBL" id="CP046172">
    <property type="protein sequence ID" value="QIS09134.1"/>
    <property type="molecule type" value="Genomic_DNA"/>
</dbReference>
<name>A0A6G9Y7L5_9NOCA</name>
<dbReference type="Gene3D" id="1.10.357.10">
    <property type="entry name" value="Tetracycline Repressor, domain 2"/>
    <property type="match status" value="1"/>
</dbReference>
<gene>
    <name evidence="1" type="ORF">F5544_06115</name>
</gene>
<accession>A0A6G9Y7L5</accession>
<dbReference type="RefSeq" id="WP_167472278.1">
    <property type="nucleotide sequence ID" value="NZ_CP046172.1"/>
</dbReference>
<reference evidence="1 2" key="1">
    <citation type="journal article" date="2019" name="ACS Chem. Biol.">
        <title>Identification and Mobilization of a Cryptic Antibiotic Biosynthesis Gene Locus from a Human-Pathogenic Nocardia Isolate.</title>
        <authorList>
            <person name="Herisse M."/>
            <person name="Ishida K."/>
            <person name="Porter J.L."/>
            <person name="Howden B."/>
            <person name="Hertweck C."/>
            <person name="Stinear T.P."/>
            <person name="Pidot S.J."/>
        </authorList>
    </citation>
    <scope>NUCLEOTIDE SEQUENCE [LARGE SCALE GENOMIC DNA]</scope>
    <source>
        <strain evidence="1 2">AUSMDU00012717</strain>
    </source>
</reference>
<evidence type="ECO:0008006" key="3">
    <source>
        <dbReference type="Google" id="ProtNLM"/>
    </source>
</evidence>
<sequence>MAHNDNYGRYSKEDIVLATVLDFGTEVAEALRGLPVRGNELESLCEAFLQVVDAAAAGGGPVPFEQFQQLQRIIRDAPSVAARQREMSDTKNVMLATALAERLGTTPDSITVRLVLNTWQVIGQLSMEQSNEAVLNGDLQVAARAARDRLTETYNEFVRTCAGARSVESL</sequence>
<dbReference type="KEGG" id="nah:F5544_06115"/>
<organism evidence="1 2">
    <name type="scientific">Nocardia arthritidis</name>
    <dbReference type="NCBI Taxonomy" id="228602"/>
    <lineage>
        <taxon>Bacteria</taxon>
        <taxon>Bacillati</taxon>
        <taxon>Actinomycetota</taxon>
        <taxon>Actinomycetes</taxon>
        <taxon>Mycobacteriales</taxon>
        <taxon>Nocardiaceae</taxon>
        <taxon>Nocardia</taxon>
    </lineage>
</organism>
<keyword evidence="2" id="KW-1185">Reference proteome</keyword>
<evidence type="ECO:0000313" key="1">
    <source>
        <dbReference type="EMBL" id="QIS09134.1"/>
    </source>
</evidence>
<protein>
    <recommendedName>
        <fullName evidence="3">TetR family transcriptional regulator</fullName>
    </recommendedName>
</protein>
<dbReference type="AlphaFoldDB" id="A0A6G9Y7L5"/>
<proteinExistence type="predicted"/>